<dbReference type="PROSITE" id="PS00584">
    <property type="entry name" value="PFKB_KINASES_2"/>
    <property type="match status" value="1"/>
</dbReference>
<keyword evidence="6 12" id="KW-0547">Nucleotide-binding</keyword>
<keyword evidence="4 12" id="KW-0808">Transferase</keyword>
<evidence type="ECO:0000313" key="14">
    <source>
        <dbReference type="EMBL" id="PTH19701.1"/>
    </source>
</evidence>
<dbReference type="Gene3D" id="3.40.1190.20">
    <property type="match status" value="1"/>
</dbReference>
<comment type="activity regulation">
    <text evidence="12">Activated by a monovalent cation that binds near, but not in, the active site. The most likely occupant of the site in vivo is potassium. Ion binding induces a conformational change that may alter substrate affinity.</text>
</comment>
<comment type="function">
    <text evidence="12">Catalyzes the phosphorylation of ribose at O-5 in a reaction requiring ATP and magnesium. The resulting D-ribose-5-phosphate can then be used either for sythesis of nucleotides, histidine, and tryptophan, or as a component of the pentose phosphate pathway.</text>
</comment>
<keyword evidence="11 12" id="KW-0119">Carbohydrate metabolism</keyword>
<keyword evidence="7 12" id="KW-0418">Kinase</keyword>
<dbReference type="InterPro" id="IPR002173">
    <property type="entry name" value="Carboh/pur_kinase_PfkB_CS"/>
</dbReference>
<dbReference type="NCBIfam" id="TIGR02152">
    <property type="entry name" value="D_ribokin_bact"/>
    <property type="match status" value="1"/>
</dbReference>
<comment type="similarity">
    <text evidence="1">Belongs to the carbohydrate kinase pfkB family.</text>
</comment>
<feature type="binding site" evidence="12">
    <location>
        <position position="290"/>
    </location>
    <ligand>
        <name>K(+)</name>
        <dbReference type="ChEBI" id="CHEBI:29103"/>
    </ligand>
</feature>
<organism evidence="14 15">
    <name type="scientific">Staphylococcus auricularis</name>
    <dbReference type="NCBI Taxonomy" id="29379"/>
    <lineage>
        <taxon>Bacteria</taxon>
        <taxon>Bacillati</taxon>
        <taxon>Bacillota</taxon>
        <taxon>Bacilli</taxon>
        <taxon>Bacillales</taxon>
        <taxon>Staphylococcaceae</taxon>
        <taxon>Staphylococcus</taxon>
    </lineage>
</organism>
<feature type="binding site" evidence="12">
    <location>
        <position position="250"/>
    </location>
    <ligand>
        <name>K(+)</name>
        <dbReference type="ChEBI" id="CHEBI:29103"/>
    </ligand>
</feature>
<evidence type="ECO:0000256" key="10">
    <source>
        <dbReference type="ARBA" id="ARBA00022958"/>
    </source>
</evidence>
<keyword evidence="8 12" id="KW-0067">ATP-binding</keyword>
<feature type="binding site" evidence="12">
    <location>
        <begin position="12"/>
        <end position="14"/>
    </location>
    <ligand>
        <name>substrate</name>
    </ligand>
</feature>
<comment type="catalytic activity">
    <reaction evidence="12">
        <text>D-ribose + ATP = D-ribose 5-phosphate + ADP + H(+)</text>
        <dbReference type="Rhea" id="RHEA:13697"/>
        <dbReference type="ChEBI" id="CHEBI:15378"/>
        <dbReference type="ChEBI" id="CHEBI:30616"/>
        <dbReference type="ChEBI" id="CHEBI:47013"/>
        <dbReference type="ChEBI" id="CHEBI:78346"/>
        <dbReference type="ChEBI" id="CHEBI:456216"/>
        <dbReference type="EC" id="2.7.1.15"/>
    </reaction>
</comment>
<dbReference type="HAMAP" id="MF_01987">
    <property type="entry name" value="Ribokinase"/>
    <property type="match status" value="1"/>
</dbReference>
<dbReference type="CDD" id="cd01174">
    <property type="entry name" value="ribokinase"/>
    <property type="match status" value="1"/>
</dbReference>
<feature type="binding site" evidence="12">
    <location>
        <position position="288"/>
    </location>
    <ligand>
        <name>K(+)</name>
        <dbReference type="ChEBI" id="CHEBI:29103"/>
    </ligand>
</feature>
<feature type="binding site" evidence="12">
    <location>
        <position position="142"/>
    </location>
    <ligand>
        <name>substrate</name>
    </ligand>
</feature>
<evidence type="ECO:0000256" key="7">
    <source>
        <dbReference type="ARBA" id="ARBA00022777"/>
    </source>
</evidence>
<evidence type="ECO:0000313" key="15">
    <source>
        <dbReference type="Proteomes" id="UP000242694"/>
    </source>
</evidence>
<feature type="binding site" evidence="12">
    <location>
        <position position="285"/>
    </location>
    <ligand>
        <name>K(+)</name>
        <dbReference type="ChEBI" id="CHEBI:29103"/>
    </ligand>
</feature>
<comment type="cofactor">
    <cofactor evidence="12">
        <name>Mg(2+)</name>
        <dbReference type="ChEBI" id="CHEBI:18420"/>
    </cofactor>
    <text evidence="12">Requires a divalent cation, most likely magnesium in vivo, as an electrophilic catalyst to aid phosphoryl group transfer. It is the chelate of the metal and the nucleotide that is the actual substrate.</text>
</comment>
<dbReference type="RefSeq" id="WP_107392177.1">
    <property type="nucleotide sequence ID" value="NZ_JAHCOE010000003.1"/>
</dbReference>
<accession>A0ABX5IIN2</accession>
<evidence type="ECO:0000259" key="13">
    <source>
        <dbReference type="Pfam" id="PF00294"/>
    </source>
</evidence>
<dbReference type="Proteomes" id="UP000242694">
    <property type="component" value="Unassembled WGS sequence"/>
</dbReference>
<dbReference type="InterPro" id="IPR011877">
    <property type="entry name" value="Ribokinase"/>
</dbReference>
<evidence type="ECO:0000256" key="8">
    <source>
        <dbReference type="ARBA" id="ARBA00022840"/>
    </source>
</evidence>
<evidence type="ECO:0000256" key="4">
    <source>
        <dbReference type="ARBA" id="ARBA00022679"/>
    </source>
</evidence>
<dbReference type="SUPFAM" id="SSF53613">
    <property type="entry name" value="Ribokinase-like"/>
    <property type="match status" value="1"/>
</dbReference>
<comment type="pathway">
    <text evidence="12">Carbohydrate metabolism; D-ribose degradation; D-ribose 5-phosphate from beta-D-ribopyranose: step 2/2.</text>
</comment>
<proteinExistence type="inferred from homology"/>
<feature type="binding site" evidence="12">
    <location>
        <position position="279"/>
    </location>
    <ligand>
        <name>ATP</name>
        <dbReference type="ChEBI" id="CHEBI:30616"/>
    </ligand>
</feature>
<comment type="similarity">
    <text evidence="12">Belongs to the carbohydrate kinase PfkB family. Ribokinase subfamily.</text>
</comment>
<dbReference type="PRINTS" id="PR00990">
    <property type="entry name" value="RIBOKINASE"/>
</dbReference>
<keyword evidence="9 12" id="KW-0460">Magnesium</keyword>
<reference evidence="14 15" key="1">
    <citation type="journal article" date="2016" name="Front. Microbiol.">
        <title>Comprehensive Phylogenetic Analysis of Bovine Non-aureus Staphylococci Species Based on Whole-Genome Sequencing.</title>
        <authorList>
            <person name="Naushad S."/>
            <person name="Barkema H.W."/>
            <person name="Luby C."/>
            <person name="Condas L.A."/>
            <person name="Nobrega D.B."/>
            <person name="Carson D.A."/>
            <person name="De Buck J."/>
        </authorList>
    </citation>
    <scope>NUCLEOTIDE SEQUENCE [LARGE SCALE GENOMIC DNA]</scope>
    <source>
        <strain evidence="14 15">SNUC 993</strain>
    </source>
</reference>
<keyword evidence="5 12" id="KW-0479">Metal-binding</keyword>
<evidence type="ECO:0000256" key="3">
    <source>
        <dbReference type="ARBA" id="ARBA00016943"/>
    </source>
</evidence>
<dbReference type="InterPro" id="IPR029056">
    <property type="entry name" value="Ribokinase-like"/>
</dbReference>
<comment type="subunit">
    <text evidence="12">Homodimer.</text>
</comment>
<feature type="binding site" evidence="12">
    <location>
        <position position="248"/>
    </location>
    <ligand>
        <name>K(+)</name>
        <dbReference type="ChEBI" id="CHEBI:29103"/>
    </ligand>
</feature>
<evidence type="ECO:0000256" key="12">
    <source>
        <dbReference type="HAMAP-Rule" id="MF_01987"/>
    </source>
</evidence>
<evidence type="ECO:0000256" key="11">
    <source>
        <dbReference type="ARBA" id="ARBA00023277"/>
    </source>
</evidence>
<dbReference type="InterPro" id="IPR002139">
    <property type="entry name" value="Ribo/fructo_kinase"/>
</dbReference>
<keyword evidence="10 12" id="KW-0630">Potassium</keyword>
<sequence length="307" mass="32572">MKKKIVVVGSTGVDHVLNVTRFAEEGETLHVDNAQGIYGGGKGANQALATARAGAETTFVSKIGNDGLADFELTDFKEAGMNIQYISQAEDVATGQAFITVDEAGHNMIYVYGGANMALKPEDVEQTTEVIKAADMVVAQLEIPVETVTRAFEIARRYNVPTLLNPAPAKELPESLLKLTDIIVPNETEAALLSGVSLEDKQFCDETAAYFQDLGIKTVIVTLGEAGAYVSTASLQQHVPGNKVKAVDTTAAGDTFIGAFASRFDATSMNLVEAITYANRASALTVQKAGAQVSIPTQQETDDATFE</sequence>
<feature type="binding site" evidence="12">
    <location>
        <begin position="41"/>
        <end position="45"/>
    </location>
    <ligand>
        <name>substrate</name>
    </ligand>
</feature>
<dbReference type="EC" id="2.7.1.15" evidence="2 12"/>
<dbReference type="PANTHER" id="PTHR10584">
    <property type="entry name" value="SUGAR KINASE"/>
    <property type="match status" value="1"/>
</dbReference>
<feature type="domain" description="Carbohydrate kinase PfkB" evidence="13">
    <location>
        <begin position="3"/>
        <end position="297"/>
    </location>
</feature>
<dbReference type="InterPro" id="IPR011611">
    <property type="entry name" value="PfkB_dom"/>
</dbReference>
<comment type="caution">
    <text evidence="12">Lacks conserved residue(s) required for the propagation of feature annotation.</text>
</comment>
<evidence type="ECO:0000256" key="1">
    <source>
        <dbReference type="ARBA" id="ARBA00005380"/>
    </source>
</evidence>
<name>A0ABX5IIN2_9STAP</name>
<dbReference type="EMBL" id="PZDI01000002">
    <property type="protein sequence ID" value="PTH19701.1"/>
    <property type="molecule type" value="Genomic_DNA"/>
</dbReference>
<feature type="binding site" evidence="12">
    <location>
        <begin position="253"/>
        <end position="254"/>
    </location>
    <ligand>
        <name>ATP</name>
        <dbReference type="ChEBI" id="CHEBI:30616"/>
    </ligand>
</feature>
<comment type="caution">
    <text evidence="14">The sequence shown here is derived from an EMBL/GenBank/DDBJ whole genome shotgun (WGS) entry which is preliminary data.</text>
</comment>
<feature type="binding site" evidence="12">
    <location>
        <position position="186"/>
    </location>
    <ligand>
        <name>ATP</name>
        <dbReference type="ChEBI" id="CHEBI:30616"/>
    </ligand>
</feature>
<gene>
    <name evidence="12 14" type="primary">rbsK</name>
    <name evidence="14" type="ORF">BU607_00595</name>
</gene>
<feature type="active site" description="Proton acceptor" evidence="12">
    <location>
        <position position="254"/>
    </location>
</feature>
<evidence type="ECO:0000256" key="5">
    <source>
        <dbReference type="ARBA" id="ARBA00022723"/>
    </source>
</evidence>
<feature type="binding site" evidence="12">
    <location>
        <begin position="222"/>
        <end position="227"/>
    </location>
    <ligand>
        <name>ATP</name>
        <dbReference type="ChEBI" id="CHEBI:30616"/>
    </ligand>
</feature>
<evidence type="ECO:0000256" key="2">
    <source>
        <dbReference type="ARBA" id="ARBA00012035"/>
    </source>
</evidence>
<keyword evidence="15" id="KW-1185">Reference proteome</keyword>
<keyword evidence="12" id="KW-0963">Cytoplasm</keyword>
<dbReference type="PANTHER" id="PTHR10584:SF166">
    <property type="entry name" value="RIBOKINASE"/>
    <property type="match status" value="1"/>
</dbReference>
<feature type="binding site" evidence="12">
    <location>
        <position position="254"/>
    </location>
    <ligand>
        <name>substrate</name>
    </ligand>
</feature>
<protein>
    <recommendedName>
        <fullName evidence="3 12">Ribokinase</fullName>
        <shortName evidence="12">RK</shortName>
        <ecNumber evidence="2 12">2.7.1.15</ecNumber>
    </recommendedName>
</protein>
<comment type="subcellular location">
    <subcellularLocation>
        <location evidence="12">Cytoplasm</location>
    </subcellularLocation>
</comment>
<evidence type="ECO:0000256" key="6">
    <source>
        <dbReference type="ARBA" id="ARBA00022741"/>
    </source>
</evidence>
<evidence type="ECO:0000256" key="9">
    <source>
        <dbReference type="ARBA" id="ARBA00022842"/>
    </source>
</evidence>
<feature type="binding site" evidence="12">
    <location>
        <position position="294"/>
    </location>
    <ligand>
        <name>K(+)</name>
        <dbReference type="ChEBI" id="CHEBI:29103"/>
    </ligand>
</feature>
<dbReference type="Pfam" id="PF00294">
    <property type="entry name" value="PfkB"/>
    <property type="match status" value="1"/>
</dbReference>